<proteinExistence type="predicted"/>
<dbReference type="Proteomes" id="UP000320338">
    <property type="component" value="Unassembled WGS sequence"/>
</dbReference>
<dbReference type="RefSeq" id="WP_141281467.1">
    <property type="nucleotide sequence ID" value="NZ_BAAARZ010000063.1"/>
</dbReference>
<gene>
    <name evidence="2" type="ORF">PHY01_44850</name>
</gene>
<name>A0A4Y3WTJ0_9PSEU</name>
<keyword evidence="3" id="KW-1185">Reference proteome</keyword>
<evidence type="ECO:0000313" key="2">
    <source>
        <dbReference type="EMBL" id="GEC22202.1"/>
    </source>
</evidence>
<feature type="transmembrane region" description="Helical" evidence="1">
    <location>
        <begin position="21"/>
        <end position="43"/>
    </location>
</feature>
<reference evidence="2 3" key="1">
    <citation type="submission" date="2019-06" db="EMBL/GenBank/DDBJ databases">
        <title>Whole genome shotgun sequence of Pseudonocardia hydrocarbonoxydans NBRC 14498.</title>
        <authorList>
            <person name="Hosoyama A."/>
            <person name="Uohara A."/>
            <person name="Ohji S."/>
            <person name="Ichikawa N."/>
        </authorList>
    </citation>
    <scope>NUCLEOTIDE SEQUENCE [LARGE SCALE GENOMIC DNA]</scope>
    <source>
        <strain evidence="2 3">NBRC 14498</strain>
    </source>
</reference>
<protein>
    <submittedName>
        <fullName evidence="2">Uncharacterized protein</fullName>
    </submittedName>
</protein>
<dbReference type="EMBL" id="BJNG01000040">
    <property type="protein sequence ID" value="GEC22202.1"/>
    <property type="molecule type" value="Genomic_DNA"/>
</dbReference>
<keyword evidence="1" id="KW-0472">Membrane</keyword>
<organism evidence="2 3">
    <name type="scientific">Pseudonocardia hydrocarbonoxydans</name>
    <dbReference type="NCBI Taxonomy" id="76726"/>
    <lineage>
        <taxon>Bacteria</taxon>
        <taxon>Bacillati</taxon>
        <taxon>Actinomycetota</taxon>
        <taxon>Actinomycetes</taxon>
        <taxon>Pseudonocardiales</taxon>
        <taxon>Pseudonocardiaceae</taxon>
        <taxon>Pseudonocardia</taxon>
    </lineage>
</organism>
<keyword evidence="1" id="KW-0812">Transmembrane</keyword>
<accession>A0A4Y3WTJ0</accession>
<sequence>MPIHTVTRPRQTSDSDERYTARLGLIGAIAAVVLSGFIAYAAGAQQSDVDYKRERRDTAYVELLNAHDSLFRIEQDIAKFDEPTPGYFQAVEQLNAATEEYSTASNSVVVIESDGVGQIRNELDACHTTFRNFATDGTFGELFTGDLCVPGQTELTATGDGIIFETASTGAVTVKDFLPDIYRLGVKLAEAMRSDING</sequence>
<evidence type="ECO:0000256" key="1">
    <source>
        <dbReference type="SAM" id="Phobius"/>
    </source>
</evidence>
<dbReference type="AlphaFoldDB" id="A0A4Y3WTJ0"/>
<evidence type="ECO:0000313" key="3">
    <source>
        <dbReference type="Proteomes" id="UP000320338"/>
    </source>
</evidence>
<comment type="caution">
    <text evidence="2">The sequence shown here is derived from an EMBL/GenBank/DDBJ whole genome shotgun (WGS) entry which is preliminary data.</text>
</comment>
<keyword evidence="1" id="KW-1133">Transmembrane helix</keyword>